<evidence type="ECO:0000313" key="3">
    <source>
        <dbReference type="Proteomes" id="UP000187283"/>
    </source>
</evidence>
<dbReference type="InterPro" id="IPR005162">
    <property type="entry name" value="Retrotrans_gag_dom"/>
</dbReference>
<dbReference type="PANTHER" id="PTHR15503:SF22">
    <property type="entry name" value="TRANSPOSON TY3-I GAG POLYPROTEIN"/>
    <property type="match status" value="1"/>
</dbReference>
<evidence type="ECO:0000313" key="2">
    <source>
        <dbReference type="EMBL" id="OMJ22680.1"/>
    </source>
</evidence>
<feature type="domain" description="Retrotransposon gag" evidence="1">
    <location>
        <begin position="59"/>
        <end position="150"/>
    </location>
</feature>
<comment type="caution">
    <text evidence="2">The sequence shown here is derived from an EMBL/GenBank/DDBJ whole genome shotgun (WGS) entry which is preliminary data.</text>
</comment>
<dbReference type="AlphaFoldDB" id="A0A1R1Y740"/>
<dbReference type="PANTHER" id="PTHR15503">
    <property type="entry name" value="LDOC1 RELATED"/>
    <property type="match status" value="1"/>
</dbReference>
<sequence length="286" mass="32657">MMLDSNSIKNTEETVAYKLPEIEKFSGSPEKYPAFMAAIRRRFWANPNQFSTDHKKIDFISGHLTGSAMVWFDAIITEAAPATTNYEEFSAVFKSHFSDSGYALKSKNQLMTIYQGKRSVAEYASEFRSLAIISEFNEKALITQFQRGLNGRILDILINSPLPNSISELIDVSVDIDNRIASRDTFRQKYVPRYENNAYRQYQSYPGNHYTRHNEPSNNLSHQAINNHDGAPMDIDALKVRPRGPLSREEKIRRFENGLCLYCASDKHIVRDCGLCPQSLKAKPQQ</sequence>
<evidence type="ECO:0000259" key="1">
    <source>
        <dbReference type="Pfam" id="PF03732"/>
    </source>
</evidence>
<keyword evidence="3" id="KW-1185">Reference proteome</keyword>
<dbReference type="Proteomes" id="UP000187283">
    <property type="component" value="Unassembled WGS sequence"/>
</dbReference>
<dbReference type="Pfam" id="PF03732">
    <property type="entry name" value="Retrotrans_gag"/>
    <property type="match status" value="1"/>
</dbReference>
<reference evidence="2 3" key="1">
    <citation type="submission" date="2017-01" db="EMBL/GenBank/DDBJ databases">
        <authorList>
            <person name="Mah S.A."/>
            <person name="Swanson W.J."/>
            <person name="Moy G.W."/>
            <person name="Vacquier V.D."/>
        </authorList>
    </citation>
    <scope>NUCLEOTIDE SEQUENCE [LARGE SCALE GENOMIC DNA]</scope>
    <source>
        <strain evidence="2 3">GSMNP</strain>
    </source>
</reference>
<organism evidence="2 3">
    <name type="scientific">Smittium culicis</name>
    <dbReference type="NCBI Taxonomy" id="133412"/>
    <lineage>
        <taxon>Eukaryota</taxon>
        <taxon>Fungi</taxon>
        <taxon>Fungi incertae sedis</taxon>
        <taxon>Zoopagomycota</taxon>
        <taxon>Kickxellomycotina</taxon>
        <taxon>Harpellomycetes</taxon>
        <taxon>Harpellales</taxon>
        <taxon>Legeriomycetaceae</taxon>
        <taxon>Smittium</taxon>
    </lineage>
</organism>
<accession>A0A1R1Y740</accession>
<name>A0A1R1Y740_9FUNG</name>
<dbReference type="EMBL" id="LSSN01000707">
    <property type="protein sequence ID" value="OMJ22680.1"/>
    <property type="molecule type" value="Genomic_DNA"/>
</dbReference>
<dbReference type="InterPro" id="IPR032567">
    <property type="entry name" value="RTL1-rel"/>
</dbReference>
<dbReference type="OrthoDB" id="5600552at2759"/>
<proteinExistence type="predicted"/>
<protein>
    <submittedName>
        <fullName evidence="2">Retrotransposon-derived protein PEG10</fullName>
    </submittedName>
</protein>
<dbReference type="STRING" id="133412.A0A1R1Y740"/>
<gene>
    <name evidence="2" type="ORF">AYI70_g2719</name>
</gene>